<sequence>MEFVRCHGSSPRTPSHVVQPRLFPKPPPLPNPTRRRLLGHCYHDNIAQHRAALLVPYATPTLLLLRLPAAAGLHMVTPSTQCDGRRQPPLGDAIVFAPCHR</sequence>
<dbReference type="EMBL" id="JAAALK010000282">
    <property type="protein sequence ID" value="KAG8081119.1"/>
    <property type="molecule type" value="Genomic_DNA"/>
</dbReference>
<proteinExistence type="predicted"/>
<comment type="caution">
    <text evidence="2">The sequence shown here is derived from an EMBL/GenBank/DDBJ whole genome shotgun (WGS) entry which is preliminary data.</text>
</comment>
<protein>
    <submittedName>
        <fullName evidence="2">Uncharacterized protein</fullName>
    </submittedName>
</protein>
<reference evidence="2" key="1">
    <citation type="journal article" date="2021" name="bioRxiv">
        <title>Whole Genome Assembly and Annotation of Northern Wild Rice, Zizania palustris L., Supports a Whole Genome Duplication in the Zizania Genus.</title>
        <authorList>
            <person name="Haas M."/>
            <person name="Kono T."/>
            <person name="Macchietto M."/>
            <person name="Millas R."/>
            <person name="McGilp L."/>
            <person name="Shao M."/>
            <person name="Duquette J."/>
            <person name="Hirsch C.N."/>
            <person name="Kimball J."/>
        </authorList>
    </citation>
    <scope>NUCLEOTIDE SEQUENCE</scope>
    <source>
        <tissue evidence="2">Fresh leaf tissue</tissue>
    </source>
</reference>
<evidence type="ECO:0000313" key="2">
    <source>
        <dbReference type="EMBL" id="KAG8081119.1"/>
    </source>
</evidence>
<reference evidence="2" key="2">
    <citation type="submission" date="2021-02" db="EMBL/GenBank/DDBJ databases">
        <authorList>
            <person name="Kimball J.A."/>
            <person name="Haas M.W."/>
            <person name="Macchietto M."/>
            <person name="Kono T."/>
            <person name="Duquette J."/>
            <person name="Shao M."/>
        </authorList>
    </citation>
    <scope>NUCLEOTIDE SEQUENCE</scope>
    <source>
        <tissue evidence="2">Fresh leaf tissue</tissue>
    </source>
</reference>
<feature type="region of interest" description="Disordered" evidence="1">
    <location>
        <begin position="1"/>
        <end position="30"/>
    </location>
</feature>
<dbReference type="Proteomes" id="UP000729402">
    <property type="component" value="Unassembled WGS sequence"/>
</dbReference>
<organism evidence="2 3">
    <name type="scientific">Zizania palustris</name>
    <name type="common">Northern wild rice</name>
    <dbReference type="NCBI Taxonomy" id="103762"/>
    <lineage>
        <taxon>Eukaryota</taxon>
        <taxon>Viridiplantae</taxon>
        <taxon>Streptophyta</taxon>
        <taxon>Embryophyta</taxon>
        <taxon>Tracheophyta</taxon>
        <taxon>Spermatophyta</taxon>
        <taxon>Magnoliopsida</taxon>
        <taxon>Liliopsida</taxon>
        <taxon>Poales</taxon>
        <taxon>Poaceae</taxon>
        <taxon>BOP clade</taxon>
        <taxon>Oryzoideae</taxon>
        <taxon>Oryzeae</taxon>
        <taxon>Zizaniinae</taxon>
        <taxon>Zizania</taxon>
    </lineage>
</organism>
<evidence type="ECO:0000256" key="1">
    <source>
        <dbReference type="SAM" id="MobiDB-lite"/>
    </source>
</evidence>
<accession>A0A8J5T6E8</accession>
<evidence type="ECO:0000313" key="3">
    <source>
        <dbReference type="Proteomes" id="UP000729402"/>
    </source>
</evidence>
<name>A0A8J5T6E8_ZIZPA</name>
<gene>
    <name evidence="2" type="ORF">GUJ93_ZPchr0007g4965</name>
</gene>
<keyword evidence="3" id="KW-1185">Reference proteome</keyword>
<dbReference type="AlphaFoldDB" id="A0A8J5T6E8"/>